<protein>
    <submittedName>
        <fullName evidence="4">Biofilm dispersion protein BdlA</fullName>
    </submittedName>
</protein>
<dbReference type="PANTHER" id="PTHR32089:SF112">
    <property type="entry name" value="LYSOZYME-LIKE PROTEIN-RELATED"/>
    <property type="match status" value="1"/>
</dbReference>
<dbReference type="EMBL" id="MLJW01000003">
    <property type="protein sequence ID" value="OIR18324.1"/>
    <property type="molecule type" value="Genomic_DNA"/>
</dbReference>
<feature type="domain" description="Methyl-accepting transducer" evidence="3">
    <location>
        <begin position="306"/>
        <end position="542"/>
    </location>
</feature>
<proteinExistence type="predicted"/>
<dbReference type="PANTHER" id="PTHR32089">
    <property type="entry name" value="METHYL-ACCEPTING CHEMOTAXIS PROTEIN MCPB"/>
    <property type="match status" value="1"/>
</dbReference>
<dbReference type="AlphaFoldDB" id="A0A1J5TWY5"/>
<dbReference type="Pfam" id="PF00015">
    <property type="entry name" value="MCPsignal"/>
    <property type="match status" value="1"/>
</dbReference>
<dbReference type="InterPro" id="IPR033462">
    <property type="entry name" value="Cache_3-Cache_2"/>
</dbReference>
<name>A0A1J5TWY5_9ZZZZ</name>
<keyword evidence="1" id="KW-0807">Transducer</keyword>
<dbReference type="InterPro" id="IPR029151">
    <property type="entry name" value="Sensor-like_sf"/>
</dbReference>
<sequence length="578" mass="62249">MEDSCNNPDRQLWYLYEELIRIEGDTLFKHSKNLSISWQIRLSFLCFLLLSELALASVGSLFETMSFAAWAATCIAVALLATLLFDRLLNYRIRQLGELVTAVSSLGRGDLSVNILWAAPIKTDPDPELAARTEKLAKDFAGNFSGIFSLDPDAPVTVGKIRVPALRCGQTTLNLETKIVDRITENNNGVATIFAMRGNDLVRIATSLKKPDGSRVVGTMLDSTGAAYLKLHKGEVYTGIAQLFGKTYMTHYEPVKSEQGQTIGALFVGQELVYRNDSGNEILALARGINKVSADFSGFIAGLTKASEAVAGAATELAVNTEKVASSSRRQSEAATTTAAAVEQVTVSINHVADHASSTEANSIKTNTLSEEGERIVQDASKEISRIADSVKNLSLVIASLGEHSKEISEIVQVIKKVADQTNLLALNAAIEAARAGEQGRGFAVVADEVRKLAESTGAATLRISGMIDGIKHQIDDAMLNMNESRDQVQAGVVLADRARESLGMIRQETRNTLVMVTEISAATKEQSIASNEIASNVETIALMTEENTSVIGHLAGAATNLEQMSSNLQNLVNRFRL</sequence>
<evidence type="ECO:0000313" key="4">
    <source>
        <dbReference type="EMBL" id="OIR18324.1"/>
    </source>
</evidence>
<dbReference type="SUPFAM" id="SSF103190">
    <property type="entry name" value="Sensory domain-like"/>
    <property type="match status" value="1"/>
</dbReference>
<dbReference type="PROSITE" id="PS50111">
    <property type="entry name" value="CHEMOTAXIS_TRANSDUC_2"/>
    <property type="match status" value="1"/>
</dbReference>
<comment type="caution">
    <text evidence="4">The sequence shown here is derived from an EMBL/GenBank/DDBJ whole genome shotgun (WGS) entry which is preliminary data.</text>
</comment>
<dbReference type="FunFam" id="1.10.287.950:FF:000001">
    <property type="entry name" value="Methyl-accepting chemotaxis sensory transducer"/>
    <property type="match status" value="1"/>
</dbReference>
<evidence type="ECO:0000256" key="2">
    <source>
        <dbReference type="SAM" id="Phobius"/>
    </source>
</evidence>
<dbReference type="GO" id="GO:0016020">
    <property type="term" value="C:membrane"/>
    <property type="evidence" value="ECO:0007669"/>
    <property type="project" value="InterPro"/>
</dbReference>
<dbReference type="CDD" id="cd11386">
    <property type="entry name" value="MCP_signal"/>
    <property type="match status" value="1"/>
</dbReference>
<organism evidence="4">
    <name type="scientific">mine drainage metagenome</name>
    <dbReference type="NCBI Taxonomy" id="410659"/>
    <lineage>
        <taxon>unclassified sequences</taxon>
        <taxon>metagenomes</taxon>
        <taxon>ecological metagenomes</taxon>
    </lineage>
</organism>
<feature type="transmembrane region" description="Helical" evidence="2">
    <location>
        <begin position="67"/>
        <end position="85"/>
    </location>
</feature>
<accession>A0A1J5TWY5</accession>
<dbReference type="SMART" id="SM00283">
    <property type="entry name" value="MA"/>
    <property type="match status" value="1"/>
</dbReference>
<keyword evidence="2" id="KW-0472">Membrane</keyword>
<reference evidence="4" key="1">
    <citation type="submission" date="2016-10" db="EMBL/GenBank/DDBJ databases">
        <title>Sequence of Gallionella enrichment culture.</title>
        <authorList>
            <person name="Poehlein A."/>
            <person name="Muehling M."/>
            <person name="Daniel R."/>
        </authorList>
    </citation>
    <scope>NUCLEOTIDE SEQUENCE</scope>
</reference>
<keyword evidence="2" id="KW-0812">Transmembrane</keyword>
<dbReference type="Gene3D" id="1.10.287.950">
    <property type="entry name" value="Methyl-accepting chemotaxis protein"/>
    <property type="match status" value="1"/>
</dbReference>
<evidence type="ECO:0000259" key="3">
    <source>
        <dbReference type="PROSITE" id="PS50111"/>
    </source>
</evidence>
<evidence type="ECO:0000256" key="1">
    <source>
        <dbReference type="ARBA" id="ARBA00023224"/>
    </source>
</evidence>
<dbReference type="SUPFAM" id="SSF58104">
    <property type="entry name" value="Methyl-accepting chemotaxis protein (MCP) signaling domain"/>
    <property type="match status" value="1"/>
</dbReference>
<keyword evidence="2" id="KW-1133">Transmembrane helix</keyword>
<feature type="transmembrane region" description="Helical" evidence="2">
    <location>
        <begin position="42"/>
        <end position="61"/>
    </location>
</feature>
<dbReference type="InterPro" id="IPR004089">
    <property type="entry name" value="MCPsignal_dom"/>
</dbReference>
<gene>
    <name evidence="4" type="primary">bdlA_1</name>
    <name evidence="4" type="ORF">GALL_16520</name>
</gene>
<dbReference type="Pfam" id="PF17201">
    <property type="entry name" value="Cache_3-Cache_2"/>
    <property type="match status" value="1"/>
</dbReference>
<dbReference type="GO" id="GO:0007165">
    <property type="term" value="P:signal transduction"/>
    <property type="evidence" value="ECO:0007669"/>
    <property type="project" value="UniProtKB-KW"/>
</dbReference>